<evidence type="ECO:0000256" key="1">
    <source>
        <dbReference type="ARBA" id="ARBA00001971"/>
    </source>
</evidence>
<feature type="transmembrane region" description="Helical" evidence="8">
    <location>
        <begin position="48"/>
        <end position="65"/>
    </location>
</feature>
<evidence type="ECO:0008006" key="11">
    <source>
        <dbReference type="Google" id="ProtNLM"/>
    </source>
</evidence>
<evidence type="ECO:0000256" key="3">
    <source>
        <dbReference type="ARBA" id="ARBA00022723"/>
    </source>
</evidence>
<organism evidence="9 10">
    <name type="scientific">Botrytis porri</name>
    <dbReference type="NCBI Taxonomy" id="87229"/>
    <lineage>
        <taxon>Eukaryota</taxon>
        <taxon>Fungi</taxon>
        <taxon>Dikarya</taxon>
        <taxon>Ascomycota</taxon>
        <taxon>Pezizomycotina</taxon>
        <taxon>Leotiomycetes</taxon>
        <taxon>Helotiales</taxon>
        <taxon>Sclerotiniaceae</taxon>
        <taxon>Botrytis</taxon>
    </lineage>
</organism>
<comment type="similarity">
    <text evidence="2">Belongs to the cytochrome P450 family.</text>
</comment>
<dbReference type="Proteomes" id="UP000297280">
    <property type="component" value="Unassembled WGS sequence"/>
</dbReference>
<evidence type="ECO:0000256" key="8">
    <source>
        <dbReference type="SAM" id="Phobius"/>
    </source>
</evidence>
<dbReference type="InterPro" id="IPR036396">
    <property type="entry name" value="Cyt_P450_sf"/>
</dbReference>
<dbReference type="AlphaFoldDB" id="A0A4Z1KPF0"/>
<evidence type="ECO:0000256" key="4">
    <source>
        <dbReference type="ARBA" id="ARBA00023002"/>
    </source>
</evidence>
<dbReference type="GO" id="GO:0016705">
    <property type="term" value="F:oxidoreductase activity, acting on paired donors, with incorporation or reduction of molecular oxygen"/>
    <property type="evidence" value="ECO:0007669"/>
    <property type="project" value="InterPro"/>
</dbReference>
<keyword evidence="10" id="KW-1185">Reference proteome</keyword>
<dbReference type="EMBL" id="PQXO01000236">
    <property type="protein sequence ID" value="TGO87296.1"/>
    <property type="molecule type" value="Genomic_DNA"/>
</dbReference>
<dbReference type="CDD" id="cd11041">
    <property type="entry name" value="CYP503A1-like"/>
    <property type="match status" value="1"/>
</dbReference>
<name>A0A4Z1KPF0_9HELO</name>
<keyword evidence="8" id="KW-0472">Membrane</keyword>
<feature type="binding site" description="axial binding residue" evidence="7">
    <location>
        <position position="509"/>
    </location>
    <ligand>
        <name>heme</name>
        <dbReference type="ChEBI" id="CHEBI:30413"/>
    </ligand>
    <ligandPart>
        <name>Fe</name>
        <dbReference type="ChEBI" id="CHEBI:18248"/>
    </ligandPart>
</feature>
<evidence type="ECO:0000256" key="6">
    <source>
        <dbReference type="ARBA" id="ARBA00023026"/>
    </source>
</evidence>
<comment type="caution">
    <text evidence="9">The sequence shown here is derived from an EMBL/GenBank/DDBJ whole genome shotgun (WGS) entry which is preliminary data.</text>
</comment>
<comment type="cofactor">
    <cofactor evidence="1 7">
        <name>heme</name>
        <dbReference type="ChEBI" id="CHEBI:30413"/>
    </cofactor>
</comment>
<dbReference type="PRINTS" id="PR00465">
    <property type="entry name" value="EP450IV"/>
</dbReference>
<dbReference type="PANTHER" id="PTHR46206:SF4">
    <property type="entry name" value="P450, PUTATIVE (EUROFUNG)-RELATED"/>
    <property type="match status" value="1"/>
</dbReference>
<keyword evidence="7" id="KW-0349">Heme</keyword>
<keyword evidence="8" id="KW-0812">Transmembrane</keyword>
<keyword evidence="6" id="KW-0843">Virulence</keyword>
<evidence type="ECO:0000256" key="2">
    <source>
        <dbReference type="ARBA" id="ARBA00010617"/>
    </source>
</evidence>
<keyword evidence="3 7" id="KW-0479">Metal-binding</keyword>
<reference evidence="9 10" key="1">
    <citation type="submission" date="2017-12" db="EMBL/GenBank/DDBJ databases">
        <title>Comparative genomics of Botrytis spp.</title>
        <authorList>
            <person name="Valero-Jimenez C.A."/>
            <person name="Tapia P."/>
            <person name="Veloso J."/>
            <person name="Silva-Moreno E."/>
            <person name="Staats M."/>
            <person name="Valdes J.H."/>
            <person name="Van Kan J.A.L."/>
        </authorList>
    </citation>
    <scope>NUCLEOTIDE SEQUENCE [LARGE SCALE GENOMIC DNA]</scope>
    <source>
        <strain evidence="9 10">MUCL3349</strain>
    </source>
</reference>
<protein>
    <recommendedName>
        <fullName evidence="11">Cytochrome P450</fullName>
    </recommendedName>
</protein>
<sequence>MSNPAVNKREDGVYLKVYLDNMVPHLNPTNISSFDATDFGQRLDSYRLIWYAVAFGLIASMVFVFNSQKNYDDGLLTVNKRFPWEPSFFARFRWISKADVILEEADIQANGRPYRLARGDTDQIVLPVDMIPELNALGITVLNSRESHSFSLLGHLTGMDVVRHTSFHVRVLLSYISPALPGLFAVTGARISAAILMEFPKSNKWTVMKLHKGVVRCIGEAIALSLFGVKMTENNPELVHLTHEHTNNGKAIILPLDLATDISEMLVFQVCFALRCVPQILQPALLWLLPAKWRLLSSWAKFRSYVIPRVEQLKEERIKDENKGLESINPDVISWMVEDGRNELERDPKVLTTLVGSIAAGSTYSITNFCCRTILDLIAHPETLEIICDEIRQKHAEIGGRWTWEHLNSLEKLESAMKESSRLTPGTLLIYSRVVKKDHVLSNGINLKKGQFITMSASQRSMNPEIFENPLEYNGLRFCAADKIEEHRAKPFSSINTDTLTWGAGRWACPGRIITDMSAKILLVKLLDEFEFAFPGGKPLRRSVMHEFLFFNPESDLLVRRREDALGIVFVQ</sequence>
<dbReference type="PANTHER" id="PTHR46206">
    <property type="entry name" value="CYTOCHROME P450"/>
    <property type="match status" value="1"/>
</dbReference>
<dbReference type="GO" id="GO:0005506">
    <property type="term" value="F:iron ion binding"/>
    <property type="evidence" value="ECO:0007669"/>
    <property type="project" value="InterPro"/>
</dbReference>
<dbReference type="Gene3D" id="1.10.630.10">
    <property type="entry name" value="Cytochrome P450"/>
    <property type="match status" value="1"/>
</dbReference>
<dbReference type="STRING" id="87229.A0A4Z1KPF0"/>
<accession>A0A4Z1KPF0</accession>
<gene>
    <name evidence="9" type="ORF">BPOR_0236g00190</name>
</gene>
<dbReference type="Pfam" id="PF00067">
    <property type="entry name" value="p450"/>
    <property type="match status" value="1"/>
</dbReference>
<evidence type="ECO:0000313" key="9">
    <source>
        <dbReference type="EMBL" id="TGO87296.1"/>
    </source>
</evidence>
<keyword evidence="5 7" id="KW-0408">Iron</keyword>
<keyword evidence="4" id="KW-0560">Oxidoreductase</keyword>
<dbReference type="GO" id="GO:0004497">
    <property type="term" value="F:monooxygenase activity"/>
    <property type="evidence" value="ECO:0007669"/>
    <property type="project" value="InterPro"/>
</dbReference>
<proteinExistence type="inferred from homology"/>
<evidence type="ECO:0000256" key="5">
    <source>
        <dbReference type="ARBA" id="ARBA00023004"/>
    </source>
</evidence>
<evidence type="ECO:0000256" key="7">
    <source>
        <dbReference type="PIRSR" id="PIRSR602403-1"/>
    </source>
</evidence>
<keyword evidence="8" id="KW-1133">Transmembrane helix</keyword>
<evidence type="ECO:0000313" key="10">
    <source>
        <dbReference type="Proteomes" id="UP000297280"/>
    </source>
</evidence>
<dbReference type="InterPro" id="IPR002403">
    <property type="entry name" value="Cyt_P450_E_grp-IV"/>
</dbReference>
<dbReference type="SUPFAM" id="SSF48264">
    <property type="entry name" value="Cytochrome P450"/>
    <property type="match status" value="1"/>
</dbReference>
<dbReference type="GO" id="GO:0020037">
    <property type="term" value="F:heme binding"/>
    <property type="evidence" value="ECO:0007669"/>
    <property type="project" value="InterPro"/>
</dbReference>
<dbReference type="InterPro" id="IPR001128">
    <property type="entry name" value="Cyt_P450"/>
</dbReference>